<dbReference type="InterPro" id="IPR036661">
    <property type="entry name" value="Luciferase-like_sf"/>
</dbReference>
<organism evidence="3">
    <name type="scientific">freshwater metagenome</name>
    <dbReference type="NCBI Taxonomy" id="449393"/>
    <lineage>
        <taxon>unclassified sequences</taxon>
        <taxon>metagenomes</taxon>
        <taxon>ecological metagenomes</taxon>
    </lineage>
</organism>
<dbReference type="CDD" id="cd01097">
    <property type="entry name" value="Tetrahydromethanopterin_reductase"/>
    <property type="match status" value="1"/>
</dbReference>
<dbReference type="PANTHER" id="PTHR43244">
    <property type="match status" value="1"/>
</dbReference>
<dbReference type="NCBIfam" id="TIGR03559">
    <property type="entry name" value="F420_Rv3520c"/>
    <property type="match status" value="1"/>
</dbReference>
<dbReference type="Gene3D" id="3.20.20.30">
    <property type="entry name" value="Luciferase-like domain"/>
    <property type="match status" value="1"/>
</dbReference>
<dbReference type="GO" id="GO:0016705">
    <property type="term" value="F:oxidoreductase activity, acting on paired donors, with incorporation or reduction of molecular oxygen"/>
    <property type="evidence" value="ECO:0007669"/>
    <property type="project" value="InterPro"/>
</dbReference>
<dbReference type="SUPFAM" id="SSF51679">
    <property type="entry name" value="Bacterial luciferase-like"/>
    <property type="match status" value="1"/>
</dbReference>
<dbReference type="Pfam" id="PF00296">
    <property type="entry name" value="Bac_luciferase"/>
    <property type="match status" value="1"/>
</dbReference>
<accession>A0A6J7HWV7</accession>
<dbReference type="AlphaFoldDB" id="A0A6J7HWV7"/>
<dbReference type="InterPro" id="IPR011251">
    <property type="entry name" value="Luciferase-like_dom"/>
</dbReference>
<evidence type="ECO:0000256" key="1">
    <source>
        <dbReference type="ARBA" id="ARBA00023002"/>
    </source>
</evidence>
<keyword evidence="1" id="KW-0560">Oxidoreductase</keyword>
<proteinExistence type="predicted"/>
<dbReference type="PANTHER" id="PTHR43244:SF1">
    <property type="entry name" value="5,10-METHYLENETETRAHYDROMETHANOPTERIN REDUCTASE"/>
    <property type="match status" value="1"/>
</dbReference>
<name>A0A6J7HWV7_9ZZZZ</name>
<feature type="domain" description="Luciferase-like" evidence="2">
    <location>
        <begin position="16"/>
        <end position="319"/>
    </location>
</feature>
<protein>
    <submittedName>
        <fullName evidence="3">Unannotated protein</fullName>
    </submittedName>
</protein>
<reference evidence="3" key="1">
    <citation type="submission" date="2020-05" db="EMBL/GenBank/DDBJ databases">
        <authorList>
            <person name="Chiriac C."/>
            <person name="Salcher M."/>
            <person name="Ghai R."/>
            <person name="Kavagutti S V."/>
        </authorList>
    </citation>
    <scope>NUCLEOTIDE SEQUENCE</scope>
</reference>
<gene>
    <name evidence="3" type="ORF">UFOPK3674_00671</name>
</gene>
<sequence>MKLGVHVGHWNLGLTAPEQLEIVQEAERLGYHSVWTAEAYGSDAATVLAWLAGSTSRIRLGAGIFQIPGRSAAMTAMTAATIDQISGGRMILGLGVSGPQVSEGWHGVRFARQLARTRDYVAVLRMALARERVVYHGETLELPLPDGPGKPLKLSIPAVQERIPILIAALGPKNLQLAGEIADGILPTLFSPEHVALVRRELEVGVARAGDGKRLEDVEIVPTVQTYVGEDWEAARDLTRPFLALYIGGMGSKEQNFYNRLVREYGFEQAAEEVQDHFLAGRREEAMAALPNELIDTVSLCGPPEQIRERLAAYRDAGVGTLTISPVAWTREDRIDQLRRIAELAA</sequence>
<evidence type="ECO:0000259" key="2">
    <source>
        <dbReference type="Pfam" id="PF00296"/>
    </source>
</evidence>
<dbReference type="InterPro" id="IPR050564">
    <property type="entry name" value="F420-G6PD/mer"/>
</dbReference>
<dbReference type="InterPro" id="IPR019951">
    <property type="entry name" value="F420_OxRdatse_Rv3520c_pred"/>
</dbReference>
<dbReference type="EMBL" id="CAFBMX010000003">
    <property type="protein sequence ID" value="CAB4923163.1"/>
    <property type="molecule type" value="Genomic_DNA"/>
</dbReference>
<evidence type="ECO:0000313" key="3">
    <source>
        <dbReference type="EMBL" id="CAB4923163.1"/>
    </source>
</evidence>